<reference evidence="1 2" key="1">
    <citation type="submission" date="2015-08" db="EMBL/GenBank/DDBJ databases">
        <title>Draft Genome Sequence of Pseudoalteromonas porphyrae UCD-SED14.</title>
        <authorList>
            <person name="Coil D.A."/>
            <person name="Jospin G."/>
            <person name="Lee R.D."/>
            <person name="Eisen J.A."/>
        </authorList>
    </citation>
    <scope>NUCLEOTIDE SEQUENCE [LARGE SCALE GENOMIC DNA]</scope>
    <source>
        <strain evidence="1 2">UCD-SED14</strain>
    </source>
</reference>
<evidence type="ECO:0000313" key="1">
    <source>
        <dbReference type="EMBL" id="KPH65137.1"/>
    </source>
</evidence>
<keyword evidence="2" id="KW-1185">Reference proteome</keyword>
<dbReference type="PATRIC" id="fig|187330.3.peg.511"/>
<sequence length="347" mass="39464">MESKLWEIGSDFNAVLGSLCGLDSWPSEALFLASGRSPVLLLKNLLAERVLYYPDYFCWDVIEFWKAHGIKTKAYRVFFADNQIKVDFSSVPNNAAVLAVNFFGCDKGDLWKRFKSDNDILLIEDHSHSPMSEWAKSSNADFAFSSLRKTLPIPDGCIFWSPNHSEVPVVAMKPFDSSLKLEAMKLKSEYFEGIEVDKNTFLELFTAGEQHLAESEPCFISDNSHKKILGGYPIEYMNIRKSNQRLFIANLSVLVRKNVELFHFADFAVPFGAVLKCSTPEIRARLRSHLIANKVYCPVHWPQKKGCVSQESLSLSEQIITIPIDQRYSLKDVGLVAQLINRFFENE</sequence>
<accession>A0A0N1ERL8</accession>
<evidence type="ECO:0008006" key="3">
    <source>
        <dbReference type="Google" id="ProtNLM"/>
    </source>
</evidence>
<dbReference type="AlphaFoldDB" id="A0A0N1ERL8"/>
<organism evidence="1 2">
    <name type="scientific">Pseudoalteromonas porphyrae</name>
    <dbReference type="NCBI Taxonomy" id="187330"/>
    <lineage>
        <taxon>Bacteria</taxon>
        <taxon>Pseudomonadati</taxon>
        <taxon>Pseudomonadota</taxon>
        <taxon>Gammaproteobacteria</taxon>
        <taxon>Alteromonadales</taxon>
        <taxon>Pseudoalteromonadaceae</taxon>
        <taxon>Pseudoalteromonas</taxon>
    </lineage>
</organism>
<gene>
    <name evidence="1" type="ORF">ADS77_02370</name>
</gene>
<dbReference type="STRING" id="187330.AMS58_07580"/>
<dbReference type="Proteomes" id="UP000037848">
    <property type="component" value="Unassembled WGS sequence"/>
</dbReference>
<dbReference type="RefSeq" id="WP_054452765.1">
    <property type="nucleotide sequence ID" value="NZ_LHPH01000002.1"/>
</dbReference>
<comment type="caution">
    <text evidence="1">The sequence shown here is derived from an EMBL/GenBank/DDBJ whole genome shotgun (WGS) entry which is preliminary data.</text>
</comment>
<evidence type="ECO:0000313" key="2">
    <source>
        <dbReference type="Proteomes" id="UP000037848"/>
    </source>
</evidence>
<dbReference type="OrthoDB" id="5454373at2"/>
<name>A0A0N1ERL8_9GAMM</name>
<protein>
    <recommendedName>
        <fullName evidence="3">DegT/DnrJ/EryC1/StrS aminotransferase</fullName>
    </recommendedName>
</protein>
<proteinExistence type="predicted"/>
<dbReference type="EMBL" id="LHPH01000002">
    <property type="protein sequence ID" value="KPH65137.1"/>
    <property type="molecule type" value="Genomic_DNA"/>
</dbReference>